<evidence type="ECO:0000259" key="2">
    <source>
        <dbReference type="Pfam" id="PF02470"/>
    </source>
</evidence>
<dbReference type="InterPro" id="IPR003399">
    <property type="entry name" value="Mce/MlaD"/>
</dbReference>
<gene>
    <name evidence="3" type="ORF">nbrc107697_07510</name>
</gene>
<dbReference type="Proteomes" id="UP000444980">
    <property type="component" value="Unassembled WGS sequence"/>
</dbReference>
<organism evidence="3 4">
    <name type="scientific">Gordonia crocea</name>
    <dbReference type="NCBI Taxonomy" id="589162"/>
    <lineage>
        <taxon>Bacteria</taxon>
        <taxon>Bacillati</taxon>
        <taxon>Actinomycetota</taxon>
        <taxon>Actinomycetes</taxon>
        <taxon>Mycobacteriales</taxon>
        <taxon>Gordoniaceae</taxon>
        <taxon>Gordonia</taxon>
    </lineage>
</organism>
<keyword evidence="4" id="KW-1185">Reference proteome</keyword>
<evidence type="ECO:0000313" key="3">
    <source>
        <dbReference type="EMBL" id="GED96712.1"/>
    </source>
</evidence>
<dbReference type="AlphaFoldDB" id="A0A7M3SVN8"/>
<dbReference type="PANTHER" id="PTHR33371:SF4">
    <property type="entry name" value="INTERMEMBRANE PHOSPHOLIPID TRANSPORT SYSTEM BINDING PROTEIN MLAD"/>
    <property type="match status" value="1"/>
</dbReference>
<keyword evidence="1" id="KW-1133">Transmembrane helix</keyword>
<dbReference type="PANTHER" id="PTHR33371">
    <property type="entry name" value="INTERMEMBRANE PHOSPHOLIPID TRANSPORT SYSTEM BINDING PROTEIN MLAD-RELATED"/>
    <property type="match status" value="1"/>
</dbReference>
<name>A0A7M3SVN8_9ACTN</name>
<evidence type="ECO:0000256" key="1">
    <source>
        <dbReference type="SAM" id="Phobius"/>
    </source>
</evidence>
<dbReference type="InterPro" id="IPR052336">
    <property type="entry name" value="MlaD_Phospholipid_Transporter"/>
</dbReference>
<comment type="caution">
    <text evidence="3">The sequence shown here is derived from an EMBL/GenBank/DDBJ whole genome shotgun (WGS) entry which is preliminary data.</text>
</comment>
<dbReference type="EMBL" id="BJOU01000001">
    <property type="protein sequence ID" value="GED96712.1"/>
    <property type="molecule type" value="Genomic_DNA"/>
</dbReference>
<proteinExistence type="predicted"/>
<feature type="domain" description="Mce/MlaD" evidence="2">
    <location>
        <begin position="59"/>
        <end position="125"/>
    </location>
</feature>
<dbReference type="Pfam" id="PF02470">
    <property type="entry name" value="MlaD"/>
    <property type="match status" value="1"/>
</dbReference>
<sequence length="346" mass="36859">MPSLLPQSPHRSPSALAVRLRGLVALLTIVASIAILAAYARGEFDSRWRINVDAATIGEGLVTGADVKLNGFAIGRVRAIETVGYGRQRIALDVEPAQAAHLTDRVTARFTSSNMFGATGIELIPVPGGTPLRDGDLLVIGADSAQITVSGLFSRAGKVARELSSPEVLDLVNLMVDNSRGLGRSMVAFLQIAAMLRDEQRGSLSKYLEVGAEMGSAIQRLTPLIVAGVVDLVEQTEYFGPKENRERTNRAIGGLNKRLLYPAGDLVAKHEKNFSTIITTALDLVIPISVAIGSLAPTYNGIPEIIANIRSAFPEVAGKPQLQLRIVATNFPQVVSALPQARRGGR</sequence>
<reference evidence="4" key="1">
    <citation type="submission" date="2019-06" db="EMBL/GenBank/DDBJ databases">
        <title>Gordonia isolated from sludge of a wastewater treatment plant.</title>
        <authorList>
            <person name="Tamura T."/>
            <person name="Aoyama K."/>
            <person name="Kang Y."/>
            <person name="Saito S."/>
            <person name="Akiyama N."/>
            <person name="Yazawa K."/>
            <person name="Gonoi T."/>
            <person name="Mikami Y."/>
        </authorList>
    </citation>
    <scope>NUCLEOTIDE SEQUENCE [LARGE SCALE GENOMIC DNA]</scope>
    <source>
        <strain evidence="4">NBRC 107697</strain>
    </source>
</reference>
<evidence type="ECO:0000313" key="4">
    <source>
        <dbReference type="Proteomes" id="UP000444980"/>
    </source>
</evidence>
<keyword evidence="1" id="KW-0472">Membrane</keyword>
<feature type="transmembrane region" description="Helical" evidence="1">
    <location>
        <begin position="20"/>
        <end position="40"/>
    </location>
</feature>
<dbReference type="OrthoDB" id="4367345at2"/>
<accession>A0A7M3SVN8</accession>
<keyword evidence="1" id="KW-0812">Transmembrane</keyword>
<protein>
    <recommendedName>
        <fullName evidence="2">Mce/MlaD domain-containing protein</fullName>
    </recommendedName>
</protein>